<keyword evidence="4" id="KW-0235">DNA replication</keyword>
<dbReference type="Pfam" id="PF00004">
    <property type="entry name" value="AAA"/>
    <property type="match status" value="1"/>
</dbReference>
<dbReference type="PROSITE" id="PS50172">
    <property type="entry name" value="BRCT"/>
    <property type="match status" value="1"/>
</dbReference>
<evidence type="ECO:0000259" key="9">
    <source>
        <dbReference type="PROSITE" id="PS50172"/>
    </source>
</evidence>
<evidence type="ECO:0000256" key="7">
    <source>
        <dbReference type="ARBA" id="ARBA00023242"/>
    </source>
</evidence>
<dbReference type="Gene3D" id="1.20.272.10">
    <property type="match status" value="1"/>
</dbReference>
<feature type="region of interest" description="Disordered" evidence="8">
    <location>
        <begin position="727"/>
        <end position="780"/>
    </location>
</feature>
<dbReference type="GO" id="GO:0006260">
    <property type="term" value="P:DNA replication"/>
    <property type="evidence" value="ECO:0007669"/>
    <property type="project" value="UniProtKB-KW"/>
</dbReference>
<feature type="compositionally biased region" description="Basic residues" evidence="8">
    <location>
        <begin position="749"/>
        <end position="780"/>
    </location>
</feature>
<evidence type="ECO:0000256" key="6">
    <source>
        <dbReference type="ARBA" id="ARBA00022840"/>
    </source>
</evidence>
<keyword evidence="5" id="KW-0547">Nucleotide-binding</keyword>
<dbReference type="Gene3D" id="3.40.50.10190">
    <property type="entry name" value="BRCT domain"/>
    <property type="match status" value="1"/>
</dbReference>
<dbReference type="GO" id="GO:0003677">
    <property type="term" value="F:DNA binding"/>
    <property type="evidence" value="ECO:0007669"/>
    <property type="project" value="InterPro"/>
</dbReference>
<dbReference type="InterPro" id="IPR008921">
    <property type="entry name" value="DNA_pol3_clamp-load_cplx_C"/>
</dbReference>
<dbReference type="SUPFAM" id="SSF52113">
    <property type="entry name" value="BRCT domain"/>
    <property type="match status" value="1"/>
</dbReference>
<name>A0A6B2KY57_9EUKA</name>
<feature type="region of interest" description="Disordered" evidence="8">
    <location>
        <begin position="29"/>
        <end position="92"/>
    </location>
</feature>
<evidence type="ECO:0000256" key="1">
    <source>
        <dbReference type="ARBA" id="ARBA00004123"/>
    </source>
</evidence>
<evidence type="ECO:0000256" key="2">
    <source>
        <dbReference type="ARBA" id="ARBA00006116"/>
    </source>
</evidence>
<organism evidence="10">
    <name type="scientific">Arcella intermedia</name>
    <dbReference type="NCBI Taxonomy" id="1963864"/>
    <lineage>
        <taxon>Eukaryota</taxon>
        <taxon>Amoebozoa</taxon>
        <taxon>Tubulinea</taxon>
        <taxon>Elardia</taxon>
        <taxon>Arcellinida</taxon>
        <taxon>Sphaerothecina</taxon>
        <taxon>Arcellidae</taxon>
        <taxon>Arcella</taxon>
    </lineage>
</organism>
<dbReference type="InterPro" id="IPR003959">
    <property type="entry name" value="ATPase_AAA_core"/>
</dbReference>
<dbReference type="InterPro" id="IPR001357">
    <property type="entry name" value="BRCT_dom"/>
</dbReference>
<sequence>MAAEMLKDCEWESASEELVVSKKPLKSIPLLDLTNSPDSKPRKPPNSIENDEVIARILQESLNQESKDTAPPPLKPSETFKTPLVISPKKPSTAFSNQPAYRKVDMSKLSLIEGKLLYAYKPEDLDLRPSTGFKESMQNKARAPPLAGTREIPYGDPSCLSGKTFLVTGNLDFMDRAQAVEIIKKHGGKVAENVTKQVNICLAGNGFGPAKIKTIIERKLPILTEEGLFEYLQSTIVGKEIVNKPAPPKKIDITFTSNEDTSTYLWTDKYQPKRICDLIGNTQSVAAIVEWLKNWNKNTKVIVPETKGKAAKSSFQKALLLSGPPGIGKSSSIKTIANELGFNVIETNASDKRSKLSVMDFLKEVSQSNGIQSLLKSDKKDHFTKSLLIMDEVDGMSTGDKGGNKELCLAIPTAKIPIICICNDREKDSIKTLSKHCQDIRFTKPLPQQILPRIKSILDVEGQKLTDSQINQVLESCNGDIRQVLNLLQMWHTKSTSALGEQISKTKKDLDLGAFEIVPKFFTPKLSISAKLDFYFMDSYFLPLHVQDVYIDCGDNNIDKISRAADSLSEGDLIGKAIHRDQDYELMPLEALLTCIRPPILSGTVGFRGFIKIPTWFGKNSKQNKLKKYVQTLHSHIAPRTMADVTSTLDYLPLLSKHLTQPLSNGQEGVQQIISFMEFHDMDKEDRDNILEILEFGADPLESVSAQQKSSFTRLWNKEHFDFRQVNQKGKAIKSADKSDTSETERSTKQRKKEPKAAPKKRKAAAPKEPKKPRKAASKK</sequence>
<dbReference type="PANTHER" id="PTHR23389:SF6">
    <property type="entry name" value="REPLICATION FACTOR C SUBUNIT 1"/>
    <property type="match status" value="1"/>
</dbReference>
<reference evidence="10" key="1">
    <citation type="journal article" date="2020" name="J. Eukaryot. Microbiol.">
        <title>De novo Sequencing, Assembly and Annotation of the Transcriptome for the Free-Living Testate Amoeba Arcella intermedia.</title>
        <authorList>
            <person name="Ribeiro G.M."/>
            <person name="Porfirio-Sousa A.L."/>
            <person name="Maurer-Alcala X.X."/>
            <person name="Katz L.A."/>
            <person name="Lahr D.J.G."/>
        </authorList>
    </citation>
    <scope>NUCLEOTIDE SEQUENCE</scope>
</reference>
<keyword evidence="6" id="KW-0067">ATP-binding</keyword>
<dbReference type="Gene3D" id="3.40.50.300">
    <property type="entry name" value="P-loop containing nucleotide triphosphate hydrolases"/>
    <property type="match status" value="1"/>
</dbReference>
<dbReference type="SUPFAM" id="SSF52540">
    <property type="entry name" value="P-loop containing nucleoside triphosphate hydrolases"/>
    <property type="match status" value="1"/>
</dbReference>
<evidence type="ECO:0000256" key="5">
    <source>
        <dbReference type="ARBA" id="ARBA00022741"/>
    </source>
</evidence>
<dbReference type="Pfam" id="PF08519">
    <property type="entry name" value="RFC1"/>
    <property type="match status" value="1"/>
</dbReference>
<comment type="similarity">
    <text evidence="2">Belongs to the activator 1 large subunit family.</text>
</comment>
<dbReference type="GO" id="GO:0005663">
    <property type="term" value="C:DNA replication factor C complex"/>
    <property type="evidence" value="ECO:0007669"/>
    <property type="project" value="InterPro"/>
</dbReference>
<dbReference type="SMART" id="SM00382">
    <property type="entry name" value="AAA"/>
    <property type="match status" value="1"/>
</dbReference>
<protein>
    <recommendedName>
        <fullName evidence="3">Replication factor C subunit 1</fullName>
    </recommendedName>
</protein>
<dbReference type="PIRSF" id="PIRSF036578">
    <property type="entry name" value="RFC1"/>
    <property type="match status" value="1"/>
</dbReference>
<dbReference type="Gene3D" id="1.10.8.60">
    <property type="match status" value="1"/>
</dbReference>
<dbReference type="InterPro" id="IPR047854">
    <property type="entry name" value="RFC_lid"/>
</dbReference>
<dbReference type="CDD" id="cd18140">
    <property type="entry name" value="HLD_clamp_RFC"/>
    <property type="match status" value="1"/>
</dbReference>
<dbReference type="FunFam" id="3.40.50.300:FF:000395">
    <property type="entry name" value="Replication factor C subunit 1"/>
    <property type="match status" value="1"/>
</dbReference>
<proteinExistence type="inferred from homology"/>
<evidence type="ECO:0000256" key="3">
    <source>
        <dbReference type="ARBA" id="ARBA00020401"/>
    </source>
</evidence>
<dbReference type="Pfam" id="PF00533">
    <property type="entry name" value="BRCT"/>
    <property type="match status" value="1"/>
</dbReference>
<dbReference type="InterPro" id="IPR003593">
    <property type="entry name" value="AAA+_ATPase"/>
</dbReference>
<dbReference type="GO" id="GO:0006281">
    <property type="term" value="P:DNA repair"/>
    <property type="evidence" value="ECO:0007669"/>
    <property type="project" value="InterPro"/>
</dbReference>
<keyword evidence="7" id="KW-0539">Nucleus</keyword>
<dbReference type="InterPro" id="IPR013725">
    <property type="entry name" value="DNA_replication_fac_RFC1_C"/>
</dbReference>
<dbReference type="InterPro" id="IPR036420">
    <property type="entry name" value="BRCT_dom_sf"/>
</dbReference>
<dbReference type="GO" id="GO:0005524">
    <property type="term" value="F:ATP binding"/>
    <property type="evidence" value="ECO:0007669"/>
    <property type="project" value="UniProtKB-KW"/>
</dbReference>
<dbReference type="PANTHER" id="PTHR23389">
    <property type="entry name" value="CHROMOSOME TRANSMISSION FIDELITY FACTOR 18"/>
    <property type="match status" value="1"/>
</dbReference>
<dbReference type="SUPFAM" id="SSF48019">
    <property type="entry name" value="post-AAA+ oligomerization domain-like"/>
    <property type="match status" value="1"/>
</dbReference>
<evidence type="ECO:0000313" key="10">
    <source>
        <dbReference type="EMBL" id="NDV29581.1"/>
    </source>
</evidence>
<evidence type="ECO:0000256" key="4">
    <source>
        <dbReference type="ARBA" id="ARBA00022705"/>
    </source>
</evidence>
<dbReference type="GO" id="GO:0005634">
    <property type="term" value="C:nucleus"/>
    <property type="evidence" value="ECO:0007669"/>
    <property type="project" value="UniProtKB-SubCell"/>
</dbReference>
<dbReference type="AlphaFoldDB" id="A0A6B2KY57"/>
<dbReference type="EMBL" id="GIBP01000612">
    <property type="protein sequence ID" value="NDV29581.1"/>
    <property type="molecule type" value="Transcribed_RNA"/>
</dbReference>
<dbReference type="InterPro" id="IPR027417">
    <property type="entry name" value="P-loop_NTPase"/>
</dbReference>
<dbReference type="GO" id="GO:0003689">
    <property type="term" value="F:DNA clamp loader activity"/>
    <property type="evidence" value="ECO:0007669"/>
    <property type="project" value="InterPro"/>
</dbReference>
<comment type="subcellular location">
    <subcellularLocation>
        <location evidence="1">Nucleus</location>
    </subcellularLocation>
</comment>
<dbReference type="InterPro" id="IPR012178">
    <property type="entry name" value="RFC1"/>
</dbReference>
<dbReference type="SMART" id="SM00292">
    <property type="entry name" value="BRCT"/>
    <property type="match status" value="1"/>
</dbReference>
<dbReference type="CDD" id="cd00009">
    <property type="entry name" value="AAA"/>
    <property type="match status" value="1"/>
</dbReference>
<accession>A0A6B2KY57</accession>
<evidence type="ECO:0000256" key="8">
    <source>
        <dbReference type="SAM" id="MobiDB-lite"/>
    </source>
</evidence>
<dbReference type="Pfam" id="PF25361">
    <property type="entry name" value="AAA_lid_RFC1"/>
    <property type="match status" value="1"/>
</dbReference>
<feature type="compositionally biased region" description="Basic and acidic residues" evidence="8">
    <location>
        <begin position="734"/>
        <end position="748"/>
    </location>
</feature>
<feature type="domain" description="BRCT" evidence="9">
    <location>
        <begin position="155"/>
        <end position="234"/>
    </location>
</feature>
<dbReference type="GO" id="GO:0016887">
    <property type="term" value="F:ATP hydrolysis activity"/>
    <property type="evidence" value="ECO:0007669"/>
    <property type="project" value="InterPro"/>
</dbReference>